<dbReference type="SUPFAM" id="SSF142019">
    <property type="entry name" value="Nqo1 FMN-binding domain-like"/>
    <property type="match status" value="1"/>
</dbReference>
<keyword evidence="1" id="KW-0004">4Fe-4S</keyword>
<dbReference type="GO" id="GO:0046872">
    <property type="term" value="F:metal ion binding"/>
    <property type="evidence" value="ECO:0007669"/>
    <property type="project" value="UniProtKB-KW"/>
</dbReference>
<dbReference type="GO" id="GO:0009055">
    <property type="term" value="F:electron transfer activity"/>
    <property type="evidence" value="ECO:0007669"/>
    <property type="project" value="InterPro"/>
</dbReference>
<dbReference type="GO" id="GO:0016020">
    <property type="term" value="C:membrane"/>
    <property type="evidence" value="ECO:0007669"/>
    <property type="project" value="InterPro"/>
</dbReference>
<protein>
    <submittedName>
        <fullName evidence="6">Electron transport complex subunit RnfC</fullName>
    </submittedName>
</protein>
<comment type="caution">
    <text evidence="6">The sequence shown here is derived from an EMBL/GenBank/DDBJ whole genome shotgun (WGS) entry which is preliminary data.</text>
</comment>
<sequence length="51" mass="5486">MLEHAEEILAGISILMKAAKVNKGFIGIENNKPDAIKLMTKIASQYAGITV</sequence>
<dbReference type="PANTHER" id="PTHR43034:SF2">
    <property type="entry name" value="ION-TRANSLOCATING OXIDOREDUCTASE COMPLEX SUBUNIT C"/>
    <property type="match status" value="1"/>
</dbReference>
<dbReference type="PANTHER" id="PTHR43034">
    <property type="entry name" value="ION-TRANSLOCATING OXIDOREDUCTASE COMPLEX SUBUNIT C"/>
    <property type="match status" value="1"/>
</dbReference>
<dbReference type="Pfam" id="PF01512">
    <property type="entry name" value="Complex1_51K"/>
    <property type="match status" value="1"/>
</dbReference>
<dbReference type="InterPro" id="IPR037225">
    <property type="entry name" value="Nuo51_FMN-bd_sf"/>
</dbReference>
<evidence type="ECO:0000256" key="4">
    <source>
        <dbReference type="ARBA" id="ARBA00023014"/>
    </source>
</evidence>
<organism evidence="6">
    <name type="scientific">termite gut metagenome</name>
    <dbReference type="NCBI Taxonomy" id="433724"/>
    <lineage>
        <taxon>unclassified sequences</taxon>
        <taxon>metagenomes</taxon>
        <taxon>organismal metagenomes</taxon>
    </lineage>
</organism>
<dbReference type="Gene3D" id="3.40.50.11540">
    <property type="entry name" value="NADH-ubiquinone oxidoreductase 51kDa subunit"/>
    <property type="match status" value="1"/>
</dbReference>
<dbReference type="EMBL" id="SNRY01011989">
    <property type="protein sequence ID" value="KAA6303862.1"/>
    <property type="molecule type" value="Genomic_DNA"/>
</dbReference>
<evidence type="ECO:0000256" key="2">
    <source>
        <dbReference type="ARBA" id="ARBA00022723"/>
    </source>
</evidence>
<dbReference type="AlphaFoldDB" id="A0A5J4P3W3"/>
<gene>
    <name evidence="6" type="ORF">EZS27_044495</name>
</gene>
<keyword evidence="2" id="KW-0479">Metal-binding</keyword>
<dbReference type="InterPro" id="IPR011538">
    <property type="entry name" value="Nuo51_FMN-bd"/>
</dbReference>
<feature type="non-terminal residue" evidence="6">
    <location>
        <position position="51"/>
    </location>
</feature>
<reference evidence="6" key="1">
    <citation type="submission" date="2019-03" db="EMBL/GenBank/DDBJ databases">
        <title>Single cell metagenomics reveals metabolic interactions within the superorganism composed of flagellate Streblomastix strix and complex community of Bacteroidetes bacteria on its surface.</title>
        <authorList>
            <person name="Treitli S.C."/>
            <person name="Kolisko M."/>
            <person name="Husnik F."/>
            <person name="Keeling P."/>
            <person name="Hampl V."/>
        </authorList>
    </citation>
    <scope>NUCLEOTIDE SEQUENCE</scope>
    <source>
        <strain evidence="6">STM</strain>
    </source>
</reference>
<accession>A0A5J4P3W3</accession>
<evidence type="ECO:0000259" key="5">
    <source>
        <dbReference type="Pfam" id="PF01512"/>
    </source>
</evidence>
<keyword evidence="4" id="KW-0411">Iron-sulfur</keyword>
<dbReference type="InterPro" id="IPR010208">
    <property type="entry name" value="Ion_transpt_RnfC/RsxC"/>
</dbReference>
<keyword evidence="3" id="KW-0408">Iron</keyword>
<name>A0A5J4P3W3_9ZZZZ</name>
<proteinExistence type="predicted"/>
<evidence type="ECO:0000256" key="1">
    <source>
        <dbReference type="ARBA" id="ARBA00022485"/>
    </source>
</evidence>
<evidence type="ECO:0000256" key="3">
    <source>
        <dbReference type="ARBA" id="ARBA00023004"/>
    </source>
</evidence>
<evidence type="ECO:0000313" key="6">
    <source>
        <dbReference type="EMBL" id="KAA6303862.1"/>
    </source>
</evidence>
<dbReference type="GO" id="GO:0051539">
    <property type="term" value="F:4 iron, 4 sulfur cluster binding"/>
    <property type="evidence" value="ECO:0007669"/>
    <property type="project" value="UniProtKB-KW"/>
</dbReference>
<feature type="domain" description="NADH-ubiquinone oxidoreductase 51kDa subunit FMN-binding" evidence="5">
    <location>
        <begin position="1"/>
        <end position="47"/>
    </location>
</feature>